<keyword evidence="3" id="KW-1185">Reference proteome</keyword>
<dbReference type="Proteomes" id="UP000824469">
    <property type="component" value="Unassembled WGS sequence"/>
</dbReference>
<evidence type="ECO:0000256" key="1">
    <source>
        <dbReference type="SAM" id="MobiDB-lite"/>
    </source>
</evidence>
<feature type="non-terminal residue" evidence="2">
    <location>
        <position position="65"/>
    </location>
</feature>
<reference evidence="2 3" key="1">
    <citation type="journal article" date="2021" name="Nat. Plants">
        <title>The Taxus genome provides insights into paclitaxel biosynthesis.</title>
        <authorList>
            <person name="Xiong X."/>
            <person name="Gou J."/>
            <person name="Liao Q."/>
            <person name="Li Y."/>
            <person name="Zhou Q."/>
            <person name="Bi G."/>
            <person name="Li C."/>
            <person name="Du R."/>
            <person name="Wang X."/>
            <person name="Sun T."/>
            <person name="Guo L."/>
            <person name="Liang H."/>
            <person name="Lu P."/>
            <person name="Wu Y."/>
            <person name="Zhang Z."/>
            <person name="Ro D.K."/>
            <person name="Shang Y."/>
            <person name="Huang S."/>
            <person name="Yan J."/>
        </authorList>
    </citation>
    <scope>NUCLEOTIDE SEQUENCE [LARGE SCALE GENOMIC DNA]</scope>
    <source>
        <strain evidence="2">Ta-2019</strain>
    </source>
</reference>
<feature type="non-terminal residue" evidence="2">
    <location>
        <position position="1"/>
    </location>
</feature>
<comment type="caution">
    <text evidence="2">The sequence shown here is derived from an EMBL/GenBank/DDBJ whole genome shotgun (WGS) entry which is preliminary data.</text>
</comment>
<dbReference type="AlphaFoldDB" id="A0AA38FY16"/>
<feature type="compositionally biased region" description="Basic and acidic residues" evidence="1">
    <location>
        <begin position="11"/>
        <end position="20"/>
    </location>
</feature>
<feature type="compositionally biased region" description="Polar residues" evidence="1">
    <location>
        <begin position="1"/>
        <end position="10"/>
    </location>
</feature>
<proteinExistence type="predicted"/>
<accession>A0AA38FY16</accession>
<name>A0AA38FY16_TAXCH</name>
<feature type="region of interest" description="Disordered" evidence="1">
    <location>
        <begin position="1"/>
        <end position="20"/>
    </location>
</feature>
<organism evidence="2 3">
    <name type="scientific">Taxus chinensis</name>
    <name type="common">Chinese yew</name>
    <name type="synonym">Taxus wallichiana var. chinensis</name>
    <dbReference type="NCBI Taxonomy" id="29808"/>
    <lineage>
        <taxon>Eukaryota</taxon>
        <taxon>Viridiplantae</taxon>
        <taxon>Streptophyta</taxon>
        <taxon>Embryophyta</taxon>
        <taxon>Tracheophyta</taxon>
        <taxon>Spermatophyta</taxon>
        <taxon>Pinopsida</taxon>
        <taxon>Pinidae</taxon>
        <taxon>Conifers II</taxon>
        <taxon>Cupressales</taxon>
        <taxon>Taxaceae</taxon>
        <taxon>Taxus</taxon>
    </lineage>
</organism>
<evidence type="ECO:0000313" key="3">
    <source>
        <dbReference type="Proteomes" id="UP000824469"/>
    </source>
</evidence>
<gene>
    <name evidence="2" type="ORF">KI387_027801</name>
</gene>
<protein>
    <submittedName>
        <fullName evidence="2">Uncharacterized protein</fullName>
    </submittedName>
</protein>
<dbReference type="EMBL" id="JAHRHJ020000006">
    <property type="protein sequence ID" value="KAH9312766.1"/>
    <property type="molecule type" value="Genomic_DNA"/>
</dbReference>
<sequence>GTKNINACSSRQEKLVSHDISRGSRQKSILENAHRTAALLKAVVTGPPPCSGGGHKTAALKGGGF</sequence>
<evidence type="ECO:0000313" key="2">
    <source>
        <dbReference type="EMBL" id="KAH9312766.1"/>
    </source>
</evidence>